<keyword evidence="2" id="KW-1185">Reference proteome</keyword>
<protein>
    <submittedName>
        <fullName evidence="1">Uncharacterized protein</fullName>
    </submittedName>
</protein>
<comment type="caution">
    <text evidence="1">The sequence shown here is derived from an EMBL/GenBank/DDBJ whole genome shotgun (WGS) entry which is preliminary data.</text>
</comment>
<organism evidence="1 2">
    <name type="scientific">Solibacillus merdavium</name>
    <dbReference type="NCBI Taxonomy" id="2762218"/>
    <lineage>
        <taxon>Bacteria</taxon>
        <taxon>Bacillati</taxon>
        <taxon>Bacillota</taxon>
        <taxon>Bacilli</taxon>
        <taxon>Bacillales</taxon>
        <taxon>Caryophanaceae</taxon>
        <taxon>Solibacillus</taxon>
    </lineage>
</organism>
<gene>
    <name evidence="1" type="ORF">H9632_12145</name>
</gene>
<proteinExistence type="predicted"/>
<dbReference type="EMBL" id="JACSPW010000011">
    <property type="protein sequence ID" value="MBD8033813.1"/>
    <property type="molecule type" value="Genomic_DNA"/>
</dbReference>
<evidence type="ECO:0000313" key="2">
    <source>
        <dbReference type="Proteomes" id="UP000600565"/>
    </source>
</evidence>
<dbReference type="Proteomes" id="UP000600565">
    <property type="component" value="Unassembled WGS sequence"/>
</dbReference>
<name>A0ABR8XPD9_9BACL</name>
<accession>A0ABR8XPD9</accession>
<sequence length="311" mass="36052">MTERQSNGSVKCFYNIKENEFIGEPFISYTFDKDEPTKCWLRVEVSLPKFRHGTNFYELNDDEMKWTLDMIKVFLCKKLKVSLNRLPGVDSWTIKKMHVCKNFNVGSNMQRYLSNASKKVLQKRKNTTYKASGKDKIQSVVWKAKSTAEKVYDKQAEIKENEKNHDDFITLIPKSKGCLRYESELSRSDLRILHSKNTTSQILSSAVIKPLLNKNLKRLNLNFNIQSTELKRVLNLIESDSTISTRSKSSLIAFVTKIHTLGESQTKQSYSQAGFYKIKSSYDDFRLKNATIITQNLEQLSVNKFDFAKFN</sequence>
<evidence type="ECO:0000313" key="1">
    <source>
        <dbReference type="EMBL" id="MBD8033813.1"/>
    </source>
</evidence>
<reference evidence="1 2" key="1">
    <citation type="submission" date="2020-08" db="EMBL/GenBank/DDBJ databases">
        <title>A Genomic Blueprint of the Chicken Gut Microbiome.</title>
        <authorList>
            <person name="Gilroy R."/>
            <person name="Ravi A."/>
            <person name="Getino M."/>
            <person name="Pursley I."/>
            <person name="Horton D.L."/>
            <person name="Alikhan N.-F."/>
            <person name="Baker D."/>
            <person name="Gharbi K."/>
            <person name="Hall N."/>
            <person name="Watson M."/>
            <person name="Adriaenssens E.M."/>
            <person name="Foster-Nyarko E."/>
            <person name="Jarju S."/>
            <person name="Secka A."/>
            <person name="Antonio M."/>
            <person name="Oren A."/>
            <person name="Chaudhuri R."/>
            <person name="La Ragione R.M."/>
            <person name="Hildebrand F."/>
            <person name="Pallen M.J."/>
        </authorList>
    </citation>
    <scope>NUCLEOTIDE SEQUENCE [LARGE SCALE GENOMIC DNA]</scope>
    <source>
        <strain evidence="1 2">Sa1YVA6</strain>
    </source>
</reference>